<evidence type="ECO:0000313" key="2">
    <source>
        <dbReference type="Proteomes" id="UP000324222"/>
    </source>
</evidence>
<reference evidence="1 2" key="1">
    <citation type="submission" date="2019-05" db="EMBL/GenBank/DDBJ databases">
        <title>Another draft genome of Portunus trituberculatus and its Hox gene families provides insights of decapod evolution.</title>
        <authorList>
            <person name="Jeong J.-H."/>
            <person name="Song I."/>
            <person name="Kim S."/>
            <person name="Choi T."/>
            <person name="Kim D."/>
            <person name="Ryu S."/>
            <person name="Kim W."/>
        </authorList>
    </citation>
    <scope>NUCLEOTIDE SEQUENCE [LARGE SCALE GENOMIC DNA]</scope>
    <source>
        <tissue evidence="1">Muscle</tissue>
    </source>
</reference>
<comment type="caution">
    <text evidence="1">The sequence shown here is derived from an EMBL/GenBank/DDBJ whole genome shotgun (WGS) entry which is preliminary data.</text>
</comment>
<gene>
    <name evidence="1" type="ORF">E2C01_072383</name>
</gene>
<sequence length="75" mass="8134">MHLHHRPPVALGAARGWASPAPDFPSHSLSSPNTRVEGLFEGCLEGSPGPQDEQIIEIEETRPAWWVVVVVVVAD</sequence>
<evidence type="ECO:0000313" key="1">
    <source>
        <dbReference type="EMBL" id="MPC77914.1"/>
    </source>
</evidence>
<protein>
    <submittedName>
        <fullName evidence="1">Uncharacterized protein</fullName>
    </submittedName>
</protein>
<keyword evidence="2" id="KW-1185">Reference proteome</keyword>
<dbReference type="EMBL" id="VSRR010047088">
    <property type="protein sequence ID" value="MPC77914.1"/>
    <property type="molecule type" value="Genomic_DNA"/>
</dbReference>
<dbReference type="AlphaFoldDB" id="A0A5B7IB22"/>
<proteinExistence type="predicted"/>
<name>A0A5B7IB22_PORTR</name>
<accession>A0A5B7IB22</accession>
<dbReference type="Proteomes" id="UP000324222">
    <property type="component" value="Unassembled WGS sequence"/>
</dbReference>
<organism evidence="1 2">
    <name type="scientific">Portunus trituberculatus</name>
    <name type="common">Swimming crab</name>
    <name type="synonym">Neptunus trituberculatus</name>
    <dbReference type="NCBI Taxonomy" id="210409"/>
    <lineage>
        <taxon>Eukaryota</taxon>
        <taxon>Metazoa</taxon>
        <taxon>Ecdysozoa</taxon>
        <taxon>Arthropoda</taxon>
        <taxon>Crustacea</taxon>
        <taxon>Multicrustacea</taxon>
        <taxon>Malacostraca</taxon>
        <taxon>Eumalacostraca</taxon>
        <taxon>Eucarida</taxon>
        <taxon>Decapoda</taxon>
        <taxon>Pleocyemata</taxon>
        <taxon>Brachyura</taxon>
        <taxon>Eubrachyura</taxon>
        <taxon>Portunoidea</taxon>
        <taxon>Portunidae</taxon>
        <taxon>Portuninae</taxon>
        <taxon>Portunus</taxon>
    </lineage>
</organism>